<evidence type="ECO:0000259" key="5">
    <source>
        <dbReference type="PROSITE" id="PS51764"/>
    </source>
</evidence>
<evidence type="ECO:0000256" key="3">
    <source>
        <dbReference type="PROSITE-ProRule" id="PRU01100"/>
    </source>
</evidence>
<protein>
    <recommendedName>
        <fullName evidence="5">GH26 domain-containing protein</fullName>
    </recommendedName>
</protein>
<dbReference type="EMBL" id="CP016279">
    <property type="protein sequence ID" value="ANP55158.1"/>
    <property type="molecule type" value="Genomic_DNA"/>
</dbReference>
<evidence type="ECO:0000313" key="9">
    <source>
        <dbReference type="Proteomes" id="UP001519309"/>
    </source>
</evidence>
<dbReference type="PROSITE" id="PS51764">
    <property type="entry name" value="GH26"/>
    <property type="match status" value="1"/>
</dbReference>
<dbReference type="SUPFAM" id="SSF51445">
    <property type="entry name" value="(Trans)glycosidases"/>
    <property type="match status" value="1"/>
</dbReference>
<accession>A0A1B1B8K2</accession>
<keyword evidence="2 3" id="KW-0326">Glycosidase</keyword>
<dbReference type="EMBL" id="JAGGLP010000006">
    <property type="protein sequence ID" value="MBP2050408.1"/>
    <property type="molecule type" value="Genomic_DNA"/>
</dbReference>
<gene>
    <name evidence="6" type="ORF">AVL59_41195</name>
    <name evidence="7" type="ORF">J2Z21_003347</name>
</gene>
<evidence type="ECO:0000256" key="4">
    <source>
        <dbReference type="SAM" id="MobiDB-lite"/>
    </source>
</evidence>
<feature type="region of interest" description="Disordered" evidence="4">
    <location>
        <begin position="37"/>
        <end position="68"/>
    </location>
</feature>
<feature type="active site" description="Nucleophile" evidence="3">
    <location>
        <position position="299"/>
    </location>
</feature>
<evidence type="ECO:0000313" key="8">
    <source>
        <dbReference type="Proteomes" id="UP000092659"/>
    </source>
</evidence>
<evidence type="ECO:0000313" key="7">
    <source>
        <dbReference type="EMBL" id="MBP2050408.1"/>
    </source>
</evidence>
<dbReference type="Proteomes" id="UP001519309">
    <property type="component" value="Unassembled WGS sequence"/>
</dbReference>
<dbReference type="AlphaFoldDB" id="A0A1B1B8K2"/>
<dbReference type="KEGG" id="sgs:AVL59_41195"/>
<dbReference type="InterPro" id="IPR017853">
    <property type="entry name" value="GH"/>
</dbReference>
<feature type="active site" description="Proton donor" evidence="3">
    <location>
        <position position="194"/>
    </location>
</feature>
<organism evidence="6 8">
    <name type="scientific">Streptomyces griseochromogenes</name>
    <dbReference type="NCBI Taxonomy" id="68214"/>
    <lineage>
        <taxon>Bacteria</taxon>
        <taxon>Bacillati</taxon>
        <taxon>Actinomycetota</taxon>
        <taxon>Actinomycetes</taxon>
        <taxon>Kitasatosporales</taxon>
        <taxon>Streptomycetaceae</taxon>
        <taxon>Streptomyces</taxon>
    </lineage>
</organism>
<dbReference type="InterPro" id="IPR022790">
    <property type="entry name" value="GH26_dom"/>
</dbReference>
<dbReference type="Pfam" id="PF02156">
    <property type="entry name" value="Glyco_hydro_26"/>
    <property type="match status" value="1"/>
</dbReference>
<evidence type="ECO:0000256" key="2">
    <source>
        <dbReference type="ARBA" id="ARBA00023295"/>
    </source>
</evidence>
<comment type="similarity">
    <text evidence="3">Belongs to the glycosyl hydrolase 26 family.</text>
</comment>
<feature type="compositionally biased region" description="Pro residues" evidence="4">
    <location>
        <begin position="363"/>
        <end position="397"/>
    </location>
</feature>
<proteinExistence type="inferred from homology"/>
<dbReference type="InterPro" id="IPR006311">
    <property type="entry name" value="TAT_signal"/>
</dbReference>
<keyword evidence="1 3" id="KW-0378">Hydrolase</keyword>
<dbReference type="OrthoDB" id="3684589at2"/>
<reference evidence="6 8" key="1">
    <citation type="submission" date="2016-06" db="EMBL/GenBank/DDBJ databases">
        <title>Complete genome sequence of Streptomyces griseochromogenes ATCC 14511, the Blasticidin S producer.</title>
        <authorList>
            <person name="Wu L."/>
        </authorList>
    </citation>
    <scope>NUCLEOTIDE SEQUENCE [LARGE SCALE GENOMIC DNA]</scope>
    <source>
        <strain evidence="6 8">ATCC 14511</strain>
    </source>
</reference>
<dbReference type="PROSITE" id="PS51318">
    <property type="entry name" value="TAT"/>
    <property type="match status" value="1"/>
</dbReference>
<dbReference type="GO" id="GO:0004553">
    <property type="term" value="F:hydrolase activity, hydrolyzing O-glycosyl compounds"/>
    <property type="evidence" value="ECO:0007669"/>
    <property type="project" value="InterPro"/>
</dbReference>
<dbReference type="RefSeq" id="WP_067314684.1">
    <property type="nucleotide sequence ID" value="NZ_CP016279.1"/>
</dbReference>
<dbReference type="Gene3D" id="3.20.20.80">
    <property type="entry name" value="Glycosidases"/>
    <property type="match status" value="1"/>
</dbReference>
<evidence type="ECO:0000313" key="6">
    <source>
        <dbReference type="EMBL" id="ANP55158.1"/>
    </source>
</evidence>
<reference evidence="7 9" key="2">
    <citation type="submission" date="2021-03" db="EMBL/GenBank/DDBJ databases">
        <title>Genomic Encyclopedia of Type Strains, Phase IV (KMG-IV): sequencing the most valuable type-strain genomes for metagenomic binning, comparative biology and taxonomic classification.</title>
        <authorList>
            <person name="Goeker M."/>
        </authorList>
    </citation>
    <scope>NUCLEOTIDE SEQUENCE [LARGE SCALE GENOMIC DNA]</scope>
    <source>
        <strain evidence="7 9">DSM 40499</strain>
    </source>
</reference>
<evidence type="ECO:0000256" key="1">
    <source>
        <dbReference type="ARBA" id="ARBA00022801"/>
    </source>
</evidence>
<feature type="region of interest" description="Disordered" evidence="4">
    <location>
        <begin position="356"/>
        <end position="411"/>
    </location>
</feature>
<feature type="domain" description="GH26" evidence="5">
    <location>
        <begin position="69"/>
        <end position="352"/>
    </location>
</feature>
<name>A0A1B1B8K2_9ACTN</name>
<dbReference type="STRING" id="68214.AVL59_41195"/>
<sequence>MSTGCRRSALGRLAFAAAGVVVSAAVVVSPVLKADATGNRGAQRCPGPAGPGPSACPGNGAPPSPGTTANSPALGAYLNYGPLGVELMKGLSNWLDGSEVRVGRTYLPGDRWSNIEGAPGFLDSWAGWRRAKADRLLVLNVPMMERNEGRLPDAEVRRLLRRAAAGEFDEHFRALAQRLVELGVPDTVLVLGWEMNGITYTHRCGPDPQDWQTYWRRIVSVMRAVPGQEFRFDFAPNRGADAVSWPRCYPGDDVVDIIGMDSYDQPRGITFDRQVSEPYGLQYHVDFAKAHRKPISYPEWGLYRNGDSVPYMLRMLAWMDEHKPLYESVTDYCPHGVWLCSTNPRASALFRAALSGRRGPDPASVPPGSAPPAPTAPPTPRPTPNPAPTPTPRPTPAPSSHCPCNRPELPR</sequence>
<keyword evidence="9" id="KW-1185">Reference proteome</keyword>
<dbReference type="Proteomes" id="UP000092659">
    <property type="component" value="Chromosome"/>
</dbReference>